<dbReference type="Proteomes" id="UP000054350">
    <property type="component" value="Unassembled WGS sequence"/>
</dbReference>
<dbReference type="EMBL" id="GG745343">
    <property type="protein sequence ID" value="KNE63841.1"/>
    <property type="molecule type" value="Genomic_DNA"/>
</dbReference>
<name>A0A0L0SMR1_ALLM3</name>
<evidence type="ECO:0000313" key="1">
    <source>
        <dbReference type="EMBL" id="KNE63841.1"/>
    </source>
</evidence>
<sequence>MHHFSDLNELLYMAEQALKDDVPGEFMDPIEIATNDDQQCEAHAYVFAKWPARCAEKIAQFDFAVTFLHIAQWVLFMAKNQ</sequence>
<proteinExistence type="predicted"/>
<organism evidence="1 2">
    <name type="scientific">Allomyces macrogynus (strain ATCC 38327)</name>
    <name type="common">Allomyces javanicus var. macrogynus</name>
    <dbReference type="NCBI Taxonomy" id="578462"/>
    <lineage>
        <taxon>Eukaryota</taxon>
        <taxon>Fungi</taxon>
        <taxon>Fungi incertae sedis</taxon>
        <taxon>Blastocladiomycota</taxon>
        <taxon>Blastocladiomycetes</taxon>
        <taxon>Blastocladiales</taxon>
        <taxon>Blastocladiaceae</taxon>
        <taxon>Allomyces</taxon>
    </lineage>
</organism>
<accession>A0A0L0SMR1</accession>
<gene>
    <name evidence="1" type="ORF">AMAG_19073</name>
</gene>
<evidence type="ECO:0000313" key="2">
    <source>
        <dbReference type="Proteomes" id="UP000054350"/>
    </source>
</evidence>
<dbReference type="VEuPathDB" id="FungiDB:AMAG_19073"/>
<keyword evidence="2" id="KW-1185">Reference proteome</keyword>
<reference evidence="2" key="2">
    <citation type="submission" date="2009-11" db="EMBL/GenBank/DDBJ databases">
        <title>The Genome Sequence of Allomyces macrogynus strain ATCC 38327.</title>
        <authorList>
            <consortium name="The Broad Institute Genome Sequencing Platform"/>
            <person name="Russ C."/>
            <person name="Cuomo C."/>
            <person name="Shea T."/>
            <person name="Young S.K."/>
            <person name="Zeng Q."/>
            <person name="Koehrsen M."/>
            <person name="Haas B."/>
            <person name="Borodovsky M."/>
            <person name="Guigo R."/>
            <person name="Alvarado L."/>
            <person name="Berlin A."/>
            <person name="Borenstein D."/>
            <person name="Chen Z."/>
            <person name="Engels R."/>
            <person name="Freedman E."/>
            <person name="Gellesch M."/>
            <person name="Goldberg J."/>
            <person name="Griggs A."/>
            <person name="Gujja S."/>
            <person name="Heiman D."/>
            <person name="Hepburn T."/>
            <person name="Howarth C."/>
            <person name="Jen D."/>
            <person name="Larson L."/>
            <person name="Lewis B."/>
            <person name="Mehta T."/>
            <person name="Park D."/>
            <person name="Pearson M."/>
            <person name="Roberts A."/>
            <person name="Saif S."/>
            <person name="Shenoy N."/>
            <person name="Sisk P."/>
            <person name="Stolte C."/>
            <person name="Sykes S."/>
            <person name="Walk T."/>
            <person name="White J."/>
            <person name="Yandava C."/>
            <person name="Burger G."/>
            <person name="Gray M.W."/>
            <person name="Holland P.W.H."/>
            <person name="King N."/>
            <person name="Lang F.B.F."/>
            <person name="Roger A.J."/>
            <person name="Ruiz-Trillo I."/>
            <person name="Lander E."/>
            <person name="Nusbaum C."/>
        </authorList>
    </citation>
    <scope>NUCLEOTIDE SEQUENCE [LARGE SCALE GENOMIC DNA]</scope>
    <source>
        <strain evidence="2">ATCC 38327</strain>
    </source>
</reference>
<dbReference type="AlphaFoldDB" id="A0A0L0SMR1"/>
<reference evidence="1 2" key="1">
    <citation type="submission" date="2009-11" db="EMBL/GenBank/DDBJ databases">
        <title>Annotation of Allomyces macrogynus ATCC 38327.</title>
        <authorList>
            <consortium name="The Broad Institute Genome Sequencing Platform"/>
            <person name="Russ C."/>
            <person name="Cuomo C."/>
            <person name="Burger G."/>
            <person name="Gray M.W."/>
            <person name="Holland P.W.H."/>
            <person name="King N."/>
            <person name="Lang F.B.F."/>
            <person name="Roger A.J."/>
            <person name="Ruiz-Trillo I."/>
            <person name="Young S.K."/>
            <person name="Zeng Q."/>
            <person name="Gargeya S."/>
            <person name="Fitzgerald M."/>
            <person name="Haas B."/>
            <person name="Abouelleil A."/>
            <person name="Alvarado L."/>
            <person name="Arachchi H.M."/>
            <person name="Berlin A."/>
            <person name="Chapman S.B."/>
            <person name="Gearin G."/>
            <person name="Goldberg J."/>
            <person name="Griggs A."/>
            <person name="Gujja S."/>
            <person name="Hansen M."/>
            <person name="Heiman D."/>
            <person name="Howarth C."/>
            <person name="Larimer J."/>
            <person name="Lui A."/>
            <person name="MacDonald P.J.P."/>
            <person name="McCowen C."/>
            <person name="Montmayeur A."/>
            <person name="Murphy C."/>
            <person name="Neiman D."/>
            <person name="Pearson M."/>
            <person name="Priest M."/>
            <person name="Roberts A."/>
            <person name="Saif S."/>
            <person name="Shea T."/>
            <person name="Sisk P."/>
            <person name="Stolte C."/>
            <person name="Sykes S."/>
            <person name="Wortman J."/>
            <person name="Nusbaum C."/>
            <person name="Birren B."/>
        </authorList>
    </citation>
    <scope>NUCLEOTIDE SEQUENCE [LARGE SCALE GENOMIC DNA]</scope>
    <source>
        <strain evidence="1 2">ATCC 38327</strain>
    </source>
</reference>
<protein>
    <submittedName>
        <fullName evidence="1">Uncharacterized protein</fullName>
    </submittedName>
</protein>